<accession>A0A0X8HGL1</accession>
<evidence type="ECO:0000256" key="1">
    <source>
        <dbReference type="SAM" id="Phobius"/>
    </source>
</evidence>
<dbReference type="AlphaFoldDB" id="A0A0X8HGL1"/>
<dbReference type="EMBL" id="CP014226">
    <property type="protein sequence ID" value="AMD02251.1"/>
    <property type="molecule type" value="Genomic_DNA"/>
</dbReference>
<dbReference type="KEGG" id="hco:LOKO_03205"/>
<keyword evidence="1" id="KW-0472">Membrane</keyword>
<name>A0A0X8HGL1_9GAMM</name>
<evidence type="ECO:0000313" key="2">
    <source>
        <dbReference type="EMBL" id="AMD02251.1"/>
    </source>
</evidence>
<reference evidence="2 3" key="1">
    <citation type="journal article" date="2016" name="Genome Announc.">
        <title>Draft Genome Sequence of 'Halomonas chromatireducens' Strain AGD 8-3, a Haloalkaliphilic Chromate- and Selenite-Reducing Gammaproteobacterium.</title>
        <authorList>
            <person name="Sharko F.S."/>
            <person name="Shapovalova A.A."/>
            <person name="Tsygankova S.V."/>
            <person name="Komova A.V."/>
            <person name="Boulygina E.S."/>
            <person name="Teslyuk A.B."/>
            <person name="Gotovtsev P.M."/>
            <person name="Namsaraev Z.B."/>
            <person name="Khijniak T.V."/>
            <person name="Nedoluzhko A.V."/>
            <person name="Vasilov R.G."/>
        </authorList>
    </citation>
    <scope>NUCLEOTIDE SEQUENCE [LARGE SCALE GENOMIC DNA]</scope>
    <source>
        <strain evidence="2 3">AGD 8-3</strain>
    </source>
</reference>
<sequence length="148" mass="16504">MNRGSVHRMFVAVEMLVLALPASVVCLFSSVVLFLTLGFPWSLMDLVVMHFVLIGMLGILGLWRVAVACIWNRQTWVDHEEALYWWWRAACLGAGLVGVSLAVFVLLGLGWDAPKWAIIIALGIVASPLLIPFCHLVYLRRSGSKLER</sequence>
<keyword evidence="1" id="KW-1133">Transmembrane helix</keyword>
<proteinExistence type="predicted"/>
<dbReference type="Proteomes" id="UP000063387">
    <property type="component" value="Chromosome"/>
</dbReference>
<keyword evidence="1" id="KW-0812">Transmembrane</keyword>
<reference evidence="2 3" key="2">
    <citation type="submission" date="2016-02" db="EMBL/GenBank/DDBJ databases">
        <authorList>
            <person name="Wen L."/>
            <person name="He K."/>
            <person name="Yang H."/>
        </authorList>
    </citation>
    <scope>NUCLEOTIDE SEQUENCE [LARGE SCALE GENOMIC DNA]</scope>
    <source>
        <strain evidence="2 3">AGD 8-3</strain>
    </source>
</reference>
<feature type="transmembrane region" description="Helical" evidence="1">
    <location>
        <begin position="12"/>
        <end position="35"/>
    </location>
</feature>
<feature type="transmembrane region" description="Helical" evidence="1">
    <location>
        <begin position="116"/>
        <end position="139"/>
    </location>
</feature>
<evidence type="ECO:0000313" key="3">
    <source>
        <dbReference type="Proteomes" id="UP000063387"/>
    </source>
</evidence>
<feature type="transmembrane region" description="Helical" evidence="1">
    <location>
        <begin position="47"/>
        <end position="71"/>
    </location>
</feature>
<gene>
    <name evidence="2" type="ORF">LOKO_03205</name>
</gene>
<keyword evidence="3" id="KW-1185">Reference proteome</keyword>
<organism evidence="2 3">
    <name type="scientific">Halomonas chromatireducens</name>
    <dbReference type="NCBI Taxonomy" id="507626"/>
    <lineage>
        <taxon>Bacteria</taxon>
        <taxon>Pseudomonadati</taxon>
        <taxon>Pseudomonadota</taxon>
        <taxon>Gammaproteobacteria</taxon>
        <taxon>Oceanospirillales</taxon>
        <taxon>Halomonadaceae</taxon>
        <taxon>Halomonas</taxon>
    </lineage>
</organism>
<dbReference type="STRING" id="507626.LOKO_03205"/>
<dbReference type="PATRIC" id="fig|507626.3.peg.3200"/>
<protein>
    <submittedName>
        <fullName evidence="2">Uncharacterized protein</fullName>
    </submittedName>
</protein>
<feature type="transmembrane region" description="Helical" evidence="1">
    <location>
        <begin position="83"/>
        <end position="110"/>
    </location>
</feature>